<dbReference type="Proteomes" id="UP000597338">
    <property type="component" value="Unassembled WGS sequence"/>
</dbReference>
<sequence length="394" mass="44184">MAACTPKVRVLRGSGTTPPPKKEVPSEDKDKKEEVDTDTKEVDVNNIALLLPFELDKANPHAPSTEDIKRSALALDFYQGFKLGLDALAEKGTNFKVNVLDTRDDPAENTRIAKLEQVQDAALVVGPVYPKEIQVFGFNASLEDALQISPLAASMPSEFNLPNLVTITAPITAHVQALAARIAQQYQSADVVILYQTQDAASRQFLSPLKAEVGRLKKDIKVVEVTDEESLESSVHISGKNLVVLATTNKYQISPILAHLRKLHDELSYQIQLFGHPNWAKLEFDETDGLAIFRTCITTSYYVDKGRVEVRRFDEQYRREFGIPATEFAYKGYDAAYYFGGLLAKYGAAYKEHITQEEYRGLHNAFKFEHNPNWGYVNNAVFMLQYRSGDFQPL</sequence>
<feature type="compositionally biased region" description="Basic and acidic residues" evidence="1">
    <location>
        <begin position="20"/>
        <end position="39"/>
    </location>
</feature>
<organism evidence="2 3">
    <name type="scientific">Parapedobacter defluvii</name>
    <dbReference type="NCBI Taxonomy" id="2045106"/>
    <lineage>
        <taxon>Bacteria</taxon>
        <taxon>Pseudomonadati</taxon>
        <taxon>Bacteroidota</taxon>
        <taxon>Sphingobacteriia</taxon>
        <taxon>Sphingobacteriales</taxon>
        <taxon>Sphingobacteriaceae</taxon>
        <taxon>Parapedobacter</taxon>
    </lineage>
</organism>
<dbReference type="SUPFAM" id="SSF53822">
    <property type="entry name" value="Periplasmic binding protein-like I"/>
    <property type="match status" value="1"/>
</dbReference>
<feature type="region of interest" description="Disordered" evidence="1">
    <location>
        <begin position="1"/>
        <end position="39"/>
    </location>
</feature>
<dbReference type="InterPro" id="IPR028082">
    <property type="entry name" value="Peripla_BP_I"/>
</dbReference>
<accession>A0ABQ1LAB3</accession>
<dbReference type="EMBL" id="BMIK01000002">
    <property type="protein sequence ID" value="GGC21501.1"/>
    <property type="molecule type" value="Genomic_DNA"/>
</dbReference>
<name>A0ABQ1LAB3_9SPHI</name>
<keyword evidence="3" id="KW-1185">Reference proteome</keyword>
<gene>
    <name evidence="2" type="ORF">GCM10011386_11880</name>
</gene>
<evidence type="ECO:0000256" key="1">
    <source>
        <dbReference type="SAM" id="MobiDB-lite"/>
    </source>
</evidence>
<evidence type="ECO:0008006" key="4">
    <source>
        <dbReference type="Google" id="ProtNLM"/>
    </source>
</evidence>
<comment type="caution">
    <text evidence="2">The sequence shown here is derived from an EMBL/GenBank/DDBJ whole genome shotgun (WGS) entry which is preliminary data.</text>
</comment>
<reference evidence="3" key="1">
    <citation type="journal article" date="2019" name="Int. J. Syst. Evol. Microbiol.">
        <title>The Global Catalogue of Microorganisms (GCM) 10K type strain sequencing project: providing services to taxonomists for standard genome sequencing and annotation.</title>
        <authorList>
            <consortium name="The Broad Institute Genomics Platform"/>
            <consortium name="The Broad Institute Genome Sequencing Center for Infectious Disease"/>
            <person name="Wu L."/>
            <person name="Ma J."/>
        </authorList>
    </citation>
    <scope>NUCLEOTIDE SEQUENCE [LARGE SCALE GENOMIC DNA]</scope>
    <source>
        <strain evidence="3">CGMCC 1.15342</strain>
    </source>
</reference>
<dbReference type="Gene3D" id="3.40.50.2300">
    <property type="match status" value="2"/>
</dbReference>
<protein>
    <recommendedName>
        <fullName evidence="4">Amino acid ABC transporter substrate-binding protein</fullName>
    </recommendedName>
</protein>
<evidence type="ECO:0000313" key="3">
    <source>
        <dbReference type="Proteomes" id="UP000597338"/>
    </source>
</evidence>
<evidence type="ECO:0000313" key="2">
    <source>
        <dbReference type="EMBL" id="GGC21501.1"/>
    </source>
</evidence>
<proteinExistence type="predicted"/>